<proteinExistence type="predicted"/>
<dbReference type="Proteomes" id="UP000034531">
    <property type="component" value="Unassembled WGS sequence"/>
</dbReference>
<protein>
    <submittedName>
        <fullName evidence="1">Uncharacterized protein</fullName>
    </submittedName>
</protein>
<reference evidence="1 2" key="1">
    <citation type="journal article" date="2015" name="Nature">
        <title>rRNA introns, odd ribosomes, and small enigmatic genomes across a large radiation of phyla.</title>
        <authorList>
            <person name="Brown C.T."/>
            <person name="Hug L.A."/>
            <person name="Thomas B.C."/>
            <person name="Sharon I."/>
            <person name="Castelle C.J."/>
            <person name="Singh A."/>
            <person name="Wilkins M.J."/>
            <person name="Williams K.H."/>
            <person name="Banfield J.F."/>
        </authorList>
    </citation>
    <scope>NUCLEOTIDE SEQUENCE [LARGE SCALE GENOMIC DNA]</scope>
</reference>
<organism evidence="1 2">
    <name type="scientific">Candidatus Curtissbacteria bacterium GW2011_GWA1_40_16</name>
    <dbReference type="NCBI Taxonomy" id="1618405"/>
    <lineage>
        <taxon>Bacteria</taxon>
        <taxon>Candidatus Curtissiibacteriota</taxon>
    </lineage>
</organism>
<accession>A0A0G0TWB7</accession>
<name>A0A0G0TWB7_9BACT</name>
<evidence type="ECO:0000313" key="2">
    <source>
        <dbReference type="Proteomes" id="UP000034531"/>
    </source>
</evidence>
<sequence length="88" mass="9743">MSIVETKITDITGCFAISQRNKATKESKKNTVSEFVMSFLPLLIPRKNTKKAKTATVSVIQELTPAPALTWRPNAIAVTNPQINHVYT</sequence>
<dbReference type="AlphaFoldDB" id="A0A0G0TWB7"/>
<dbReference type="EMBL" id="LBYI01000001">
    <property type="protein sequence ID" value="KKR51390.1"/>
    <property type="molecule type" value="Genomic_DNA"/>
</dbReference>
<gene>
    <name evidence="1" type="ORF">UT84_C0001G0075</name>
</gene>
<evidence type="ECO:0000313" key="1">
    <source>
        <dbReference type="EMBL" id="KKR51390.1"/>
    </source>
</evidence>
<comment type="caution">
    <text evidence="1">The sequence shown here is derived from an EMBL/GenBank/DDBJ whole genome shotgun (WGS) entry which is preliminary data.</text>
</comment>